<dbReference type="InterPro" id="IPR016181">
    <property type="entry name" value="Acyl_CoA_acyltransferase"/>
</dbReference>
<dbReference type="SUPFAM" id="SSF55729">
    <property type="entry name" value="Acyl-CoA N-acyltransferases (Nat)"/>
    <property type="match status" value="1"/>
</dbReference>
<dbReference type="PANTHER" id="PTHR43792:SF1">
    <property type="entry name" value="N-ACETYLTRANSFERASE DOMAIN-CONTAINING PROTEIN"/>
    <property type="match status" value="1"/>
</dbReference>
<feature type="domain" description="N-acetyltransferase" evidence="1">
    <location>
        <begin position="8"/>
        <end position="169"/>
    </location>
</feature>
<dbReference type="Gene3D" id="3.40.630.30">
    <property type="match status" value="1"/>
</dbReference>
<dbReference type="GO" id="GO:0016747">
    <property type="term" value="F:acyltransferase activity, transferring groups other than amino-acyl groups"/>
    <property type="evidence" value="ECO:0007669"/>
    <property type="project" value="InterPro"/>
</dbReference>
<evidence type="ECO:0000313" key="3">
    <source>
        <dbReference type="Proteomes" id="UP000027997"/>
    </source>
</evidence>
<sequence>MELITQQLLLRPFQKADVEPLFQIQRDQEAMQFTFNVQNMEESEHYLTTHAEQRDIVGFAPWTVCLKEDKTVIGWGGLMEDPFDPGYGPEVAYFFNKGYWGKGLGTELVKASIDYGFRQLKLDVIGAFARPENQASIRVLEKCGFSYKSYNTIIERNYYQITSDTIRPN</sequence>
<proteinExistence type="predicted"/>
<dbReference type="InterPro" id="IPR051531">
    <property type="entry name" value="N-acetyltransferase"/>
</dbReference>
<dbReference type="Pfam" id="PF13302">
    <property type="entry name" value="Acetyltransf_3"/>
    <property type="match status" value="1"/>
</dbReference>
<comment type="caution">
    <text evidence="2">The sequence shown here is derived from an EMBL/GenBank/DDBJ whole genome shotgun (WGS) entry which is preliminary data.</text>
</comment>
<dbReference type="EMBL" id="JOJP01000001">
    <property type="protein sequence ID" value="KEI70539.1"/>
    <property type="molecule type" value="Genomic_DNA"/>
</dbReference>
<protein>
    <recommendedName>
        <fullName evidence="1">N-acetyltransferase domain-containing protein</fullName>
    </recommendedName>
</protein>
<gene>
    <name evidence="2" type="ORF">GV64_07110</name>
</gene>
<dbReference type="AlphaFoldDB" id="A0A081K8R3"/>
<evidence type="ECO:0000259" key="1">
    <source>
        <dbReference type="PROSITE" id="PS51186"/>
    </source>
</evidence>
<dbReference type="STRING" id="305900.GV64_07110"/>
<keyword evidence="3" id="KW-1185">Reference proteome</keyword>
<reference evidence="2 3" key="1">
    <citation type="submission" date="2014-06" db="EMBL/GenBank/DDBJ databases">
        <title>Whole Genome Sequences of Three Symbiotic Endozoicomonas Bacteria.</title>
        <authorList>
            <person name="Neave M.J."/>
            <person name="Apprill A."/>
            <person name="Voolstra C.R."/>
        </authorList>
    </citation>
    <scope>NUCLEOTIDE SEQUENCE [LARGE SCALE GENOMIC DNA]</scope>
    <source>
        <strain evidence="2 3">DSM 22380</strain>
    </source>
</reference>
<evidence type="ECO:0000313" key="2">
    <source>
        <dbReference type="EMBL" id="KEI70539.1"/>
    </source>
</evidence>
<dbReference type="CDD" id="cd04301">
    <property type="entry name" value="NAT_SF"/>
    <property type="match status" value="1"/>
</dbReference>
<dbReference type="Proteomes" id="UP000027997">
    <property type="component" value="Unassembled WGS sequence"/>
</dbReference>
<name>A0A081K8R3_9GAMM</name>
<accession>A0A081K8R3</accession>
<dbReference type="PANTHER" id="PTHR43792">
    <property type="entry name" value="GNAT FAMILY, PUTATIVE (AFU_ORTHOLOGUE AFUA_3G00765)-RELATED-RELATED"/>
    <property type="match status" value="1"/>
</dbReference>
<organism evidence="2 3">
    <name type="scientific">Endozoicomonas elysicola</name>
    <dbReference type="NCBI Taxonomy" id="305900"/>
    <lineage>
        <taxon>Bacteria</taxon>
        <taxon>Pseudomonadati</taxon>
        <taxon>Pseudomonadota</taxon>
        <taxon>Gammaproteobacteria</taxon>
        <taxon>Oceanospirillales</taxon>
        <taxon>Endozoicomonadaceae</taxon>
        <taxon>Endozoicomonas</taxon>
    </lineage>
</organism>
<dbReference type="InterPro" id="IPR000182">
    <property type="entry name" value="GNAT_dom"/>
</dbReference>
<dbReference type="eggNOG" id="COG1670">
    <property type="taxonomic scope" value="Bacteria"/>
</dbReference>
<dbReference type="PROSITE" id="PS51186">
    <property type="entry name" value="GNAT"/>
    <property type="match status" value="1"/>
</dbReference>